<dbReference type="EMBL" id="FNUT01000001">
    <property type="protein sequence ID" value="SEF50981.1"/>
    <property type="molecule type" value="Genomic_DNA"/>
</dbReference>
<dbReference type="InterPro" id="IPR000595">
    <property type="entry name" value="cNMP-bd_dom"/>
</dbReference>
<keyword evidence="3" id="KW-1185">Reference proteome</keyword>
<dbReference type="SUPFAM" id="SSF51206">
    <property type="entry name" value="cAMP-binding domain-like"/>
    <property type="match status" value="1"/>
</dbReference>
<protein>
    <submittedName>
        <fullName evidence="2">cAMP-binding domain of CRP or a regulatory subunit of cAMP-dependent protein kinases</fullName>
    </submittedName>
</protein>
<organism evidence="2 3">
    <name type="scientific">Sphingobacterium lactis</name>
    <dbReference type="NCBI Taxonomy" id="797291"/>
    <lineage>
        <taxon>Bacteria</taxon>
        <taxon>Pseudomonadati</taxon>
        <taxon>Bacteroidota</taxon>
        <taxon>Sphingobacteriia</taxon>
        <taxon>Sphingobacteriales</taxon>
        <taxon>Sphingobacteriaceae</taxon>
        <taxon>Sphingobacterium</taxon>
    </lineage>
</organism>
<dbReference type="Pfam" id="PF00027">
    <property type="entry name" value="cNMP_binding"/>
    <property type="match status" value="1"/>
</dbReference>
<keyword evidence="2" id="KW-0418">Kinase</keyword>
<gene>
    <name evidence="2" type="ORF">SAMN05421877_101296</name>
</gene>
<sequence>MEFREIVQSIQPLAEEQFQLLNGICEVIEVPKNKVFIEADKHSHYLYFQKEGICRIYYNKLEKEVVLGFTFPGEALISLNSYILQQPGYENFQALEDSQLYRLPIKDLEELYSTHIEIANWGRRLAELEGLKIEDRLMLRLFKSSKESYEELLKKAPNITNRIKLGYIASYLGITQVTLSRIRGIRK</sequence>
<dbReference type="InterPro" id="IPR018490">
    <property type="entry name" value="cNMP-bd_dom_sf"/>
</dbReference>
<dbReference type="Gene3D" id="2.60.120.10">
    <property type="entry name" value="Jelly Rolls"/>
    <property type="match status" value="1"/>
</dbReference>
<keyword evidence="2" id="KW-0808">Transferase</keyword>
<evidence type="ECO:0000259" key="1">
    <source>
        <dbReference type="Pfam" id="PF00027"/>
    </source>
</evidence>
<dbReference type="RefSeq" id="WP_103904951.1">
    <property type="nucleotide sequence ID" value="NZ_CP049246.1"/>
</dbReference>
<evidence type="ECO:0000313" key="2">
    <source>
        <dbReference type="EMBL" id="SEF50981.1"/>
    </source>
</evidence>
<name>A0A1H5SMB1_9SPHI</name>
<accession>A0A1H5SMB1</accession>
<reference evidence="3" key="1">
    <citation type="submission" date="2016-10" db="EMBL/GenBank/DDBJ databases">
        <authorList>
            <person name="Varghese N."/>
            <person name="Submissions S."/>
        </authorList>
    </citation>
    <scope>NUCLEOTIDE SEQUENCE [LARGE SCALE GENOMIC DNA]</scope>
    <source>
        <strain evidence="3">DSM 22361</strain>
    </source>
</reference>
<proteinExistence type="predicted"/>
<feature type="domain" description="Cyclic nucleotide-binding" evidence="1">
    <location>
        <begin position="29"/>
        <end position="115"/>
    </location>
</feature>
<dbReference type="InterPro" id="IPR014710">
    <property type="entry name" value="RmlC-like_jellyroll"/>
</dbReference>
<dbReference type="AlphaFoldDB" id="A0A1H5SMB1"/>
<dbReference type="GO" id="GO:0016301">
    <property type="term" value="F:kinase activity"/>
    <property type="evidence" value="ECO:0007669"/>
    <property type="project" value="UniProtKB-KW"/>
</dbReference>
<dbReference type="OrthoDB" id="680421at2"/>
<dbReference type="CDD" id="cd00038">
    <property type="entry name" value="CAP_ED"/>
    <property type="match status" value="1"/>
</dbReference>
<evidence type="ECO:0000313" key="3">
    <source>
        <dbReference type="Proteomes" id="UP000236731"/>
    </source>
</evidence>
<dbReference type="Proteomes" id="UP000236731">
    <property type="component" value="Unassembled WGS sequence"/>
</dbReference>